<dbReference type="EMBL" id="PIPF01000014">
    <property type="protein sequence ID" value="RWU81577.1"/>
    <property type="molecule type" value="Genomic_DNA"/>
</dbReference>
<sequence length="404" mass="43912">MLRIGLTGGIGSGKSTVSARLAELGAVVVDADKIAREVVEPGEPALAAIRDRFGDTVFGPDGALDRPALGRVVFGDPEALAALESITHPAIWGRTADRFSAAEAAGTSIGVHDMPLLVEKQMAGEYHLVVVVDTQEQVRLQRLVELRGMPEDEARSRIAAQATDEQRRAAADVLLDNNGTPEQLVTQVDRLWNERFTPFADNLAAGRRREREPVITLSDPDPTWPAQAARHLARIAHALGDRAATLDHIGSTAVPGLVAKDVLDLQVGVASLADADEEGFVRAMTAAGYPRVDGYLADHPRVDGRSPQEWPKRFHGNSDPCVAVHVHVREVGSPGWRWALLFRAWLRAEATAREEYTALKREVAGRGLAMEDYAEAKEPWFDGIHARLEEWARQTGWEPEAGGA</sequence>
<keyword evidence="13" id="KW-1185">Reference proteome</keyword>
<keyword evidence="7 10" id="KW-0418">Kinase</keyword>
<dbReference type="FunFam" id="3.40.50.300:FF:000991">
    <property type="entry name" value="Dephospho-CoA kinase"/>
    <property type="match status" value="1"/>
</dbReference>
<evidence type="ECO:0000256" key="3">
    <source>
        <dbReference type="ARBA" id="ARBA00011058"/>
    </source>
</evidence>
<comment type="pathway">
    <text evidence="10">Cofactor biosynthesis; coenzyme A biosynthesis; CoA from (R)-pantothenate: step 5/5.</text>
</comment>
<feature type="binding site" evidence="10">
    <location>
        <begin position="11"/>
        <end position="16"/>
    </location>
    <ligand>
        <name>ATP</name>
        <dbReference type="ChEBI" id="CHEBI:30616"/>
    </ligand>
</feature>
<dbReference type="InterPro" id="IPR001977">
    <property type="entry name" value="Depp_CoAkinase"/>
</dbReference>
<dbReference type="Pfam" id="PF01121">
    <property type="entry name" value="CoaE"/>
    <property type="match status" value="1"/>
</dbReference>
<dbReference type="Proteomes" id="UP000288711">
    <property type="component" value="Unassembled WGS sequence"/>
</dbReference>
<dbReference type="GO" id="GO:0005737">
    <property type="term" value="C:cytoplasm"/>
    <property type="evidence" value="ECO:0007669"/>
    <property type="project" value="UniProtKB-SubCell"/>
</dbReference>
<organism evidence="12 13">
    <name type="scientific">Janibacter hoylei PVAS-1</name>
    <dbReference type="NCBI Taxonomy" id="1210046"/>
    <lineage>
        <taxon>Bacteria</taxon>
        <taxon>Bacillati</taxon>
        <taxon>Actinomycetota</taxon>
        <taxon>Actinomycetes</taxon>
        <taxon>Micrococcales</taxon>
        <taxon>Intrasporangiaceae</taxon>
        <taxon>Janibacter</taxon>
    </lineage>
</organism>
<evidence type="ECO:0000256" key="11">
    <source>
        <dbReference type="NCBIfam" id="TIGR00152"/>
    </source>
</evidence>
<dbReference type="EC" id="2.7.1.24" evidence="10 11"/>
<gene>
    <name evidence="10" type="primary">coaE</name>
    <name evidence="12" type="ORF">CWN80_14715</name>
</gene>
<dbReference type="CDD" id="cd02022">
    <property type="entry name" value="DPCK"/>
    <property type="match status" value="1"/>
</dbReference>
<evidence type="ECO:0000256" key="6">
    <source>
        <dbReference type="ARBA" id="ARBA00022741"/>
    </source>
</evidence>
<keyword evidence="4 10" id="KW-0963">Cytoplasm</keyword>
<dbReference type="InterPro" id="IPR027417">
    <property type="entry name" value="P-loop_NTPase"/>
</dbReference>
<dbReference type="Gene3D" id="3.40.50.300">
    <property type="entry name" value="P-loop containing nucleotide triphosphate hydrolases"/>
    <property type="match status" value="1"/>
</dbReference>
<evidence type="ECO:0000256" key="8">
    <source>
        <dbReference type="ARBA" id="ARBA00022840"/>
    </source>
</evidence>
<dbReference type="Pfam" id="PF04229">
    <property type="entry name" value="GrpB"/>
    <property type="match status" value="1"/>
</dbReference>
<evidence type="ECO:0000256" key="10">
    <source>
        <dbReference type="HAMAP-Rule" id="MF_00376"/>
    </source>
</evidence>
<comment type="function">
    <text evidence="10">Catalyzes the phosphorylation of the 3'-hydroxyl group of dephosphocoenzyme A to form coenzyme A.</text>
</comment>
<evidence type="ECO:0000313" key="12">
    <source>
        <dbReference type="EMBL" id="RWU81577.1"/>
    </source>
</evidence>
<proteinExistence type="inferred from homology"/>
<dbReference type="NCBIfam" id="NF002879">
    <property type="entry name" value="PRK03333.1"/>
    <property type="match status" value="1"/>
</dbReference>
<name>A0A444AZS9_9MICO</name>
<dbReference type="UniPathway" id="UPA00241">
    <property type="reaction ID" value="UER00356"/>
</dbReference>
<evidence type="ECO:0000256" key="5">
    <source>
        <dbReference type="ARBA" id="ARBA00022679"/>
    </source>
</evidence>
<dbReference type="GO" id="GO:0015937">
    <property type="term" value="P:coenzyme A biosynthetic process"/>
    <property type="evidence" value="ECO:0007669"/>
    <property type="project" value="UniProtKB-UniRule"/>
</dbReference>
<comment type="similarity">
    <text evidence="3">In the C-terminal section; belongs to the UPF0157 (GrpB) family.</text>
</comment>
<evidence type="ECO:0000256" key="4">
    <source>
        <dbReference type="ARBA" id="ARBA00022490"/>
    </source>
</evidence>
<comment type="subcellular location">
    <subcellularLocation>
        <location evidence="10">Cytoplasm</location>
    </subcellularLocation>
</comment>
<keyword evidence="5 10" id="KW-0808">Transferase</keyword>
<dbReference type="SUPFAM" id="SSF52540">
    <property type="entry name" value="P-loop containing nucleoside triphosphate hydrolases"/>
    <property type="match status" value="1"/>
</dbReference>
<dbReference type="AlphaFoldDB" id="A0A444AZS9"/>
<comment type="similarity">
    <text evidence="1">In the N-terminal section; belongs to the CoaE family.</text>
</comment>
<protein>
    <recommendedName>
        <fullName evidence="10 11">Dephospho-CoA kinase</fullName>
        <ecNumber evidence="10 11">2.7.1.24</ecNumber>
    </recommendedName>
    <alternativeName>
        <fullName evidence="10">Dephosphocoenzyme A kinase</fullName>
    </alternativeName>
</protein>
<evidence type="ECO:0000256" key="9">
    <source>
        <dbReference type="ARBA" id="ARBA00022993"/>
    </source>
</evidence>
<keyword evidence="8 10" id="KW-0067">ATP-binding</keyword>
<comment type="similarity">
    <text evidence="2 10">Belongs to the CoaE family.</text>
</comment>
<comment type="catalytic activity">
    <reaction evidence="10">
        <text>3'-dephospho-CoA + ATP = ADP + CoA + H(+)</text>
        <dbReference type="Rhea" id="RHEA:18245"/>
        <dbReference type="ChEBI" id="CHEBI:15378"/>
        <dbReference type="ChEBI" id="CHEBI:30616"/>
        <dbReference type="ChEBI" id="CHEBI:57287"/>
        <dbReference type="ChEBI" id="CHEBI:57328"/>
        <dbReference type="ChEBI" id="CHEBI:456216"/>
        <dbReference type="EC" id="2.7.1.24"/>
    </reaction>
</comment>
<reference evidence="12 13" key="1">
    <citation type="journal article" date="2009" name="Int. J. Syst. Evol. Microbiol.">
        <title>Janibacter hoylei sp. nov., Bacillus isronensis sp. nov. and Bacillus aryabhattai sp. nov., isolated from cryotubes used for collecting air from the upper atmosphere.</title>
        <authorList>
            <person name="Shivaji S."/>
            <person name="Chaturvedi P."/>
            <person name="Begum Z."/>
            <person name="Pindi P.K."/>
            <person name="Manorama R."/>
            <person name="Padmanaban D.A."/>
            <person name="Shouche Y.S."/>
            <person name="Pawar S."/>
            <person name="Vaishampayan P."/>
            <person name="Dutt C.B."/>
            <person name="Datta G.N."/>
            <person name="Manchanda R.K."/>
            <person name="Rao U.R."/>
            <person name="Bhargava P.M."/>
            <person name="Narlikar J.V."/>
        </authorList>
    </citation>
    <scope>NUCLEOTIDE SEQUENCE [LARGE SCALE GENOMIC DNA]</scope>
    <source>
        <strain evidence="12 13">PVAS-1</strain>
    </source>
</reference>
<keyword evidence="6 10" id="KW-0547">Nucleotide-binding</keyword>
<keyword evidence="9 10" id="KW-0173">Coenzyme A biosynthesis</keyword>
<evidence type="ECO:0000256" key="1">
    <source>
        <dbReference type="ARBA" id="ARBA00008826"/>
    </source>
</evidence>
<dbReference type="PROSITE" id="PS51219">
    <property type="entry name" value="DPCK"/>
    <property type="match status" value="1"/>
</dbReference>
<accession>A0A444AZS9</accession>
<dbReference type="GO" id="GO:0004140">
    <property type="term" value="F:dephospho-CoA kinase activity"/>
    <property type="evidence" value="ECO:0007669"/>
    <property type="project" value="UniProtKB-UniRule"/>
</dbReference>
<evidence type="ECO:0000313" key="13">
    <source>
        <dbReference type="Proteomes" id="UP000288711"/>
    </source>
</evidence>
<comment type="caution">
    <text evidence="12">The sequence shown here is derived from an EMBL/GenBank/DDBJ whole genome shotgun (WGS) entry which is preliminary data.</text>
</comment>
<dbReference type="InterPro" id="IPR007344">
    <property type="entry name" value="GrpB/CoaE"/>
</dbReference>
<dbReference type="NCBIfam" id="TIGR00152">
    <property type="entry name" value="dephospho-CoA kinase"/>
    <property type="match status" value="1"/>
</dbReference>
<dbReference type="PANTHER" id="PTHR10695">
    <property type="entry name" value="DEPHOSPHO-COA KINASE-RELATED"/>
    <property type="match status" value="1"/>
</dbReference>
<dbReference type="PANTHER" id="PTHR10695:SF46">
    <property type="entry name" value="BIFUNCTIONAL COENZYME A SYNTHASE-RELATED"/>
    <property type="match status" value="1"/>
</dbReference>
<dbReference type="Gene3D" id="3.30.460.10">
    <property type="entry name" value="Beta Polymerase, domain 2"/>
    <property type="match status" value="1"/>
</dbReference>
<dbReference type="HAMAP" id="MF_00376">
    <property type="entry name" value="Dephospho_CoA_kinase"/>
    <property type="match status" value="1"/>
</dbReference>
<evidence type="ECO:0000256" key="2">
    <source>
        <dbReference type="ARBA" id="ARBA00009018"/>
    </source>
</evidence>
<evidence type="ECO:0000256" key="7">
    <source>
        <dbReference type="ARBA" id="ARBA00022777"/>
    </source>
</evidence>
<dbReference type="InterPro" id="IPR043519">
    <property type="entry name" value="NT_sf"/>
</dbReference>
<dbReference type="GO" id="GO:0005524">
    <property type="term" value="F:ATP binding"/>
    <property type="evidence" value="ECO:0007669"/>
    <property type="project" value="UniProtKB-UniRule"/>
</dbReference>
<dbReference type="RefSeq" id="WP_128277482.1">
    <property type="nucleotide sequence ID" value="NZ_PIPF01000014.1"/>
</dbReference>
<dbReference type="SUPFAM" id="SSF81301">
    <property type="entry name" value="Nucleotidyltransferase"/>
    <property type="match status" value="1"/>
</dbReference>